<dbReference type="RefSeq" id="WP_236455543.1">
    <property type="nucleotide sequence ID" value="NZ_CBCSGE010000002.1"/>
</dbReference>
<dbReference type="InterPro" id="IPR011256">
    <property type="entry name" value="Reg_factor_effector_dom_sf"/>
</dbReference>
<keyword evidence="2" id="KW-1185">Reference proteome</keyword>
<protein>
    <recommendedName>
        <fullName evidence="3">Polyketide cyclase / dehydrase and lipid transport</fullName>
    </recommendedName>
</protein>
<evidence type="ECO:0000313" key="2">
    <source>
        <dbReference type="Proteomes" id="UP001589607"/>
    </source>
</evidence>
<evidence type="ECO:0008006" key="3">
    <source>
        <dbReference type="Google" id="ProtNLM"/>
    </source>
</evidence>
<accession>A0ABV5GN74</accession>
<comment type="caution">
    <text evidence="1">The sequence shown here is derived from an EMBL/GenBank/DDBJ whole genome shotgun (WGS) entry which is preliminary data.</text>
</comment>
<dbReference type="EMBL" id="JBHMEY010000018">
    <property type="protein sequence ID" value="MFB9096421.1"/>
    <property type="molecule type" value="Genomic_DNA"/>
</dbReference>
<dbReference type="Gene3D" id="3.20.80.10">
    <property type="entry name" value="Regulatory factor, effector binding domain"/>
    <property type="match status" value="1"/>
</dbReference>
<organism evidence="1 2">
    <name type="scientific">Flavobacterium jumunjinense</name>
    <dbReference type="NCBI Taxonomy" id="998845"/>
    <lineage>
        <taxon>Bacteria</taxon>
        <taxon>Pseudomonadati</taxon>
        <taxon>Bacteroidota</taxon>
        <taxon>Flavobacteriia</taxon>
        <taxon>Flavobacteriales</taxon>
        <taxon>Flavobacteriaceae</taxon>
        <taxon>Flavobacterium</taxon>
    </lineage>
</organism>
<proteinExistence type="predicted"/>
<reference evidence="1 2" key="1">
    <citation type="submission" date="2024-09" db="EMBL/GenBank/DDBJ databases">
        <authorList>
            <person name="Sun Q."/>
            <person name="Mori K."/>
        </authorList>
    </citation>
    <scope>NUCLEOTIDE SEQUENCE [LARGE SCALE GENOMIC DNA]</scope>
    <source>
        <strain evidence="1 2">CECT 7955</strain>
    </source>
</reference>
<dbReference type="Gene3D" id="3.30.530.20">
    <property type="match status" value="1"/>
</dbReference>
<name>A0ABV5GN74_9FLAO</name>
<dbReference type="SUPFAM" id="SSF55961">
    <property type="entry name" value="Bet v1-like"/>
    <property type="match status" value="1"/>
</dbReference>
<sequence length="361" mass="41475">MRIAKYIILLLLLFTIAFTVFIATQPSEFNISQEKTISYSKAKLFDFISDYKNLENWHPKLNNQPTIKSKYSETTIGEGAFIKWEENSISTTKIFNQDSIFQIEKIDGEEYKTYWTFKEEKESTKITWGIKGTLSFREKIVALLKGKNNSSISTYLNTGLENINSFLVDEVNNFSVSLDGVITKQATNFIQQKDSCSIPEFQAKSEALLKNINTFVTDNGIQRNGDSFIMFKNWDESNDYVVYSVIVPIDEEILTTPLSDITGGFMEEFMAVKSTLKGDHKNRKYAWEKALTFFEKEENSDYIKDDTQPLIESYKVNRLTSKVKPSKFVTEVLIPVKKKFEKPVVVVKKPVEVPISDTINN</sequence>
<evidence type="ECO:0000313" key="1">
    <source>
        <dbReference type="EMBL" id="MFB9096421.1"/>
    </source>
</evidence>
<dbReference type="Proteomes" id="UP001589607">
    <property type="component" value="Unassembled WGS sequence"/>
</dbReference>
<dbReference type="InterPro" id="IPR023393">
    <property type="entry name" value="START-like_dom_sf"/>
</dbReference>
<gene>
    <name evidence="1" type="ORF">ACFFVF_07850</name>
</gene>